<evidence type="ECO:0000313" key="5">
    <source>
        <dbReference type="EMBL" id="ARU55542.1"/>
    </source>
</evidence>
<dbReference type="NCBIfam" id="TIGR01730">
    <property type="entry name" value="RND_mfp"/>
    <property type="match status" value="1"/>
</dbReference>
<dbReference type="Gene3D" id="2.40.30.170">
    <property type="match status" value="1"/>
</dbReference>
<dbReference type="GO" id="GO:1990281">
    <property type="term" value="C:efflux pump complex"/>
    <property type="evidence" value="ECO:0007669"/>
    <property type="project" value="TreeGrafter"/>
</dbReference>
<protein>
    <submittedName>
        <fullName evidence="5">RND superfamily NFE family efflux transporter membrane fusion subunit</fullName>
    </submittedName>
</protein>
<dbReference type="AlphaFoldDB" id="A0A1Y0I4Z4"/>
<dbReference type="Gene3D" id="1.10.287.470">
    <property type="entry name" value="Helix hairpin bin"/>
    <property type="match status" value="1"/>
</dbReference>
<proteinExistence type="inferred from homology"/>
<dbReference type="Pfam" id="PF25917">
    <property type="entry name" value="BSH_RND"/>
    <property type="match status" value="1"/>
</dbReference>
<evidence type="ECO:0000256" key="2">
    <source>
        <dbReference type="SAM" id="Coils"/>
    </source>
</evidence>
<evidence type="ECO:0000256" key="3">
    <source>
        <dbReference type="SAM" id="MobiDB-lite"/>
    </source>
</evidence>
<gene>
    <name evidence="5" type="ORF">OLMES_1465</name>
</gene>
<dbReference type="EMBL" id="CP021425">
    <property type="protein sequence ID" value="ARU55542.1"/>
    <property type="molecule type" value="Genomic_DNA"/>
</dbReference>
<dbReference type="GO" id="GO:0015562">
    <property type="term" value="F:efflux transmembrane transporter activity"/>
    <property type="evidence" value="ECO:0007669"/>
    <property type="project" value="TreeGrafter"/>
</dbReference>
<dbReference type="SUPFAM" id="SSF111369">
    <property type="entry name" value="HlyD-like secretion proteins"/>
    <property type="match status" value="1"/>
</dbReference>
<sequence length="365" mass="39817">MVKVDPVITRDLQLKVRSYGVVTPRYETQLVAQVSGTIQKLSEQFVKGGFVSAGDVLAEIDARDYEAVLIEAQASLKSAQAALEQERAQVIVARKEWQGTQGEPTALSLRKPQLAQEEARVKAAMAQVTRATNDLERTQVRAPYDGLIVSRLVGMGTYVNPGTSLGMVYSVDTAEVRLPIAQNQYQFLEGNGLGAEVVLKADVAGSEASWYAKIIRSEGVVDRDSRMTYLVAQVSRPYEQNPLLPFGLYTTAELSGKHLKDVVVLPQHILVDGKLPLLDPQRRLNFKSVEVIRIEGKHAVVRGDFGVQDQFISSALHYPVQGMQLKVAAGTENPPIAKRLPQEPDTEPNTPVPDASTPHAKGDAG</sequence>
<feature type="region of interest" description="Disordered" evidence="3">
    <location>
        <begin position="332"/>
        <end position="365"/>
    </location>
</feature>
<feature type="domain" description="Multidrug resistance protein MdtA-like barrel-sandwich hybrid" evidence="4">
    <location>
        <begin position="30"/>
        <end position="168"/>
    </location>
</feature>
<dbReference type="PANTHER" id="PTHR30469:SF12">
    <property type="entry name" value="MULTIDRUG RESISTANCE PROTEIN MDTA"/>
    <property type="match status" value="1"/>
</dbReference>
<evidence type="ECO:0000256" key="1">
    <source>
        <dbReference type="ARBA" id="ARBA00009477"/>
    </source>
</evidence>
<dbReference type="Gene3D" id="2.40.50.100">
    <property type="match status" value="1"/>
</dbReference>
<evidence type="ECO:0000313" key="6">
    <source>
        <dbReference type="Proteomes" id="UP000196027"/>
    </source>
</evidence>
<keyword evidence="2" id="KW-0175">Coiled coil</keyword>
<dbReference type="Proteomes" id="UP000196027">
    <property type="component" value="Chromosome"/>
</dbReference>
<dbReference type="KEGG" id="ome:OLMES_1465"/>
<accession>A0A1Y0I4Z4</accession>
<reference evidence="5 6" key="1">
    <citation type="submission" date="2017-05" db="EMBL/GenBank/DDBJ databases">
        <title>Genomic insights into alkan degradation activity of Oleiphilus messinensis.</title>
        <authorList>
            <person name="Kozyavkin S.A."/>
            <person name="Slesarev A.I."/>
            <person name="Golyshin P.N."/>
            <person name="Korzhenkov A."/>
            <person name="Golyshina O.N."/>
            <person name="Toshchakov S.V."/>
        </authorList>
    </citation>
    <scope>NUCLEOTIDE SEQUENCE [LARGE SCALE GENOMIC DNA]</scope>
    <source>
        <strain evidence="5 6">ME102</strain>
    </source>
</reference>
<dbReference type="InterPro" id="IPR006143">
    <property type="entry name" value="RND_pump_MFP"/>
</dbReference>
<comment type="similarity">
    <text evidence="1">Belongs to the membrane fusion protein (MFP) (TC 8.A.1) family.</text>
</comment>
<name>A0A1Y0I4Z4_9GAMM</name>
<feature type="coiled-coil region" evidence="2">
    <location>
        <begin position="62"/>
        <end position="141"/>
    </location>
</feature>
<keyword evidence="6" id="KW-1185">Reference proteome</keyword>
<organism evidence="5 6">
    <name type="scientific">Oleiphilus messinensis</name>
    <dbReference type="NCBI Taxonomy" id="141451"/>
    <lineage>
        <taxon>Bacteria</taxon>
        <taxon>Pseudomonadati</taxon>
        <taxon>Pseudomonadota</taxon>
        <taxon>Gammaproteobacteria</taxon>
        <taxon>Oceanospirillales</taxon>
        <taxon>Oleiphilaceae</taxon>
        <taxon>Oleiphilus</taxon>
    </lineage>
</organism>
<dbReference type="InterPro" id="IPR058625">
    <property type="entry name" value="MdtA-like_BSH"/>
</dbReference>
<evidence type="ECO:0000259" key="4">
    <source>
        <dbReference type="Pfam" id="PF25917"/>
    </source>
</evidence>
<dbReference type="PANTHER" id="PTHR30469">
    <property type="entry name" value="MULTIDRUG RESISTANCE PROTEIN MDTA"/>
    <property type="match status" value="1"/>
</dbReference>